<dbReference type="InterPro" id="IPR001610">
    <property type="entry name" value="PAC"/>
</dbReference>
<reference evidence="5 6" key="1">
    <citation type="submission" date="2020-10" db="EMBL/GenBank/DDBJ databases">
        <title>Connecting structure to function with the recovery of over 1000 high-quality activated sludge metagenome-assembled genomes encoding full-length rRNA genes using long-read sequencing.</title>
        <authorList>
            <person name="Singleton C.M."/>
            <person name="Petriglieri F."/>
            <person name="Kristensen J.M."/>
            <person name="Kirkegaard R.H."/>
            <person name="Michaelsen T.Y."/>
            <person name="Andersen M.H."/>
            <person name="Karst S.M."/>
            <person name="Dueholm M.S."/>
            <person name="Nielsen P.H."/>
            <person name="Albertsen M."/>
        </authorList>
    </citation>
    <scope>NUCLEOTIDE SEQUENCE [LARGE SCALE GENOMIC DNA]</scope>
    <source>
        <strain evidence="5">EsbW_18-Q3-R4-48_BATAC.285</strain>
    </source>
</reference>
<dbReference type="AlphaFoldDB" id="A0A935UGL1"/>
<evidence type="ECO:0000256" key="2">
    <source>
        <dbReference type="ARBA" id="ARBA00022643"/>
    </source>
</evidence>
<feature type="domain" description="PAS" evidence="4">
    <location>
        <begin position="15"/>
        <end position="84"/>
    </location>
</feature>
<dbReference type="InterPro" id="IPR035965">
    <property type="entry name" value="PAS-like_dom_sf"/>
</dbReference>
<dbReference type="EMBL" id="JADJMH010000005">
    <property type="protein sequence ID" value="MBK7674799.1"/>
    <property type="molecule type" value="Genomic_DNA"/>
</dbReference>
<evidence type="ECO:0000256" key="3">
    <source>
        <dbReference type="ARBA" id="ARBA00022991"/>
    </source>
</evidence>
<evidence type="ECO:0000313" key="5">
    <source>
        <dbReference type="EMBL" id="MBK7674799.1"/>
    </source>
</evidence>
<dbReference type="SUPFAM" id="SSF55785">
    <property type="entry name" value="PYP-like sensor domain (PAS domain)"/>
    <property type="match status" value="1"/>
</dbReference>
<comment type="caution">
    <text evidence="5">The sequence shown here is derived from an EMBL/GenBank/DDBJ whole genome shotgun (WGS) entry which is preliminary data.</text>
</comment>
<proteinExistence type="predicted"/>
<dbReference type="Proteomes" id="UP000697998">
    <property type="component" value="Unassembled WGS sequence"/>
</dbReference>
<sequence length="144" mass="16066">MFTTAKDDGLIPYVLTQILDACVNGITLSDPDLPDNPIVYANKVFEEMSGYSLDEIVGRNCRFLQGEDRDQEALATIRAALANKEACVVTLRNYRKNGELFRNRLSIRPLVDRAGTVIYYLGVQYDMDHPPGASNEDSDQVSFA</sequence>
<protein>
    <submittedName>
        <fullName evidence="5">PAS domain-containing protein</fullName>
    </submittedName>
</protein>
<keyword evidence="1" id="KW-0285">Flavoprotein</keyword>
<name>A0A935UGL1_9PROT</name>
<evidence type="ECO:0000259" key="4">
    <source>
        <dbReference type="PROSITE" id="PS50112"/>
    </source>
</evidence>
<evidence type="ECO:0000256" key="1">
    <source>
        <dbReference type="ARBA" id="ARBA00022630"/>
    </source>
</evidence>
<gene>
    <name evidence="5" type="ORF">IPJ27_08500</name>
</gene>
<dbReference type="Pfam" id="PF13426">
    <property type="entry name" value="PAS_9"/>
    <property type="match status" value="1"/>
</dbReference>
<evidence type="ECO:0000313" key="6">
    <source>
        <dbReference type="Proteomes" id="UP000697998"/>
    </source>
</evidence>
<dbReference type="NCBIfam" id="TIGR00229">
    <property type="entry name" value="sensory_box"/>
    <property type="match status" value="1"/>
</dbReference>
<organism evidence="5 6">
    <name type="scientific">Candidatus Accumulibacter proximus</name>
    <dbReference type="NCBI Taxonomy" id="2954385"/>
    <lineage>
        <taxon>Bacteria</taxon>
        <taxon>Pseudomonadati</taxon>
        <taxon>Pseudomonadota</taxon>
        <taxon>Betaproteobacteria</taxon>
        <taxon>Candidatus Accumulibacter</taxon>
    </lineage>
</organism>
<dbReference type="CDD" id="cd00130">
    <property type="entry name" value="PAS"/>
    <property type="match status" value="1"/>
</dbReference>
<dbReference type="SMART" id="SM00086">
    <property type="entry name" value="PAC"/>
    <property type="match status" value="1"/>
</dbReference>
<dbReference type="PANTHER" id="PTHR47429">
    <property type="entry name" value="PROTEIN TWIN LOV 1"/>
    <property type="match status" value="1"/>
</dbReference>
<dbReference type="SMART" id="SM00091">
    <property type="entry name" value="PAS"/>
    <property type="match status" value="1"/>
</dbReference>
<dbReference type="PROSITE" id="PS50112">
    <property type="entry name" value="PAS"/>
    <property type="match status" value="1"/>
</dbReference>
<dbReference type="InterPro" id="IPR000014">
    <property type="entry name" value="PAS"/>
</dbReference>
<keyword evidence="3" id="KW-0157">Chromophore</keyword>
<dbReference type="PANTHER" id="PTHR47429:SF2">
    <property type="entry name" value="PROTEIN TWIN LOV 1"/>
    <property type="match status" value="1"/>
</dbReference>
<keyword evidence="2" id="KW-0288">FMN</keyword>
<dbReference type="Gene3D" id="3.30.450.20">
    <property type="entry name" value="PAS domain"/>
    <property type="match status" value="1"/>
</dbReference>
<accession>A0A935UGL1</accession>